<organism evidence="2">
    <name type="scientific">Rhizophora mucronata</name>
    <name type="common">Asiatic mangrove</name>
    <dbReference type="NCBI Taxonomy" id="61149"/>
    <lineage>
        <taxon>Eukaryota</taxon>
        <taxon>Viridiplantae</taxon>
        <taxon>Streptophyta</taxon>
        <taxon>Embryophyta</taxon>
        <taxon>Tracheophyta</taxon>
        <taxon>Spermatophyta</taxon>
        <taxon>Magnoliopsida</taxon>
        <taxon>eudicotyledons</taxon>
        <taxon>Gunneridae</taxon>
        <taxon>Pentapetalae</taxon>
        <taxon>rosids</taxon>
        <taxon>fabids</taxon>
        <taxon>Malpighiales</taxon>
        <taxon>Rhizophoraceae</taxon>
        <taxon>Rhizophora</taxon>
    </lineage>
</organism>
<accession>A0A2P2MWP7</accession>
<sequence>MGHHSQFSSTTGMEHKRRTLQRSSPRRFANHRRLQLQPRHQMQLFFPKQHCLPHHRPVIFPSISFLPFVYSYDYSFIPQFPQKTGVFAFLRSQARYFSFHPAYLSEIWWSKLKPLTAKQQLLSCYFWDGSLLSVKLLSRIFLSLFFMLAYSSNDLQEG</sequence>
<feature type="region of interest" description="Disordered" evidence="1">
    <location>
        <begin position="1"/>
        <end position="28"/>
    </location>
</feature>
<protein>
    <submittedName>
        <fullName evidence="2">ATP binding protein</fullName>
    </submittedName>
</protein>
<reference evidence="2" key="1">
    <citation type="submission" date="2018-02" db="EMBL/GenBank/DDBJ databases">
        <title>Rhizophora mucronata_Transcriptome.</title>
        <authorList>
            <person name="Meera S.P."/>
            <person name="Sreeshan A."/>
            <person name="Augustine A."/>
        </authorList>
    </citation>
    <scope>NUCLEOTIDE SEQUENCE</scope>
    <source>
        <tissue evidence="2">Leaf</tissue>
    </source>
</reference>
<evidence type="ECO:0000313" key="2">
    <source>
        <dbReference type="EMBL" id="MBX34628.1"/>
    </source>
</evidence>
<proteinExistence type="predicted"/>
<dbReference type="EMBL" id="GGEC01054144">
    <property type="protein sequence ID" value="MBX34628.1"/>
    <property type="molecule type" value="Transcribed_RNA"/>
</dbReference>
<feature type="compositionally biased region" description="Basic residues" evidence="1">
    <location>
        <begin position="15"/>
        <end position="28"/>
    </location>
</feature>
<evidence type="ECO:0000256" key="1">
    <source>
        <dbReference type="SAM" id="MobiDB-lite"/>
    </source>
</evidence>
<feature type="compositionally biased region" description="Polar residues" evidence="1">
    <location>
        <begin position="1"/>
        <end position="12"/>
    </location>
</feature>
<name>A0A2P2MWP7_RHIMU</name>
<dbReference type="AlphaFoldDB" id="A0A2P2MWP7"/>